<dbReference type="Proteomes" id="UP001365128">
    <property type="component" value="Unassembled WGS sequence"/>
</dbReference>
<dbReference type="EMBL" id="JBBPDW010000052">
    <property type="protein sequence ID" value="KAK7531898.1"/>
    <property type="molecule type" value="Genomic_DNA"/>
</dbReference>
<accession>A0ABR1L9I1</accession>
<name>A0ABR1L9I1_9PEZI</name>
<protein>
    <recommendedName>
        <fullName evidence="3">Glycosyltransferase family 25 protein</fullName>
    </recommendedName>
</protein>
<gene>
    <name evidence="1" type="ORF">IWX46DRAFT_360331</name>
</gene>
<keyword evidence="2" id="KW-1185">Reference proteome</keyword>
<comment type="caution">
    <text evidence="1">The sequence shown here is derived from an EMBL/GenBank/DDBJ whole genome shotgun (WGS) entry which is preliminary data.</text>
</comment>
<evidence type="ECO:0000313" key="1">
    <source>
        <dbReference type="EMBL" id="KAK7531898.1"/>
    </source>
</evidence>
<reference evidence="1 2" key="1">
    <citation type="submission" date="2024-04" db="EMBL/GenBank/DDBJ databases">
        <title>Phyllosticta paracitricarpa is synonymous to the EU quarantine fungus P. citricarpa based on phylogenomic analyses.</title>
        <authorList>
            <consortium name="Lawrence Berkeley National Laboratory"/>
            <person name="Van Ingen-Buijs V.A."/>
            <person name="Van Westerhoven A.C."/>
            <person name="Haridas S."/>
            <person name="Skiadas P."/>
            <person name="Martin F."/>
            <person name="Groenewald J.Z."/>
            <person name="Crous P.W."/>
            <person name="Seidl M.F."/>
        </authorList>
    </citation>
    <scope>NUCLEOTIDE SEQUENCE [LARGE SCALE GENOMIC DNA]</scope>
    <source>
        <strain evidence="1 2">CBS 122670</strain>
    </source>
</reference>
<sequence>MKPRRTLLAWASAFLFTFLGLWLLPALARLLWLPSSTFVTSRRLEQHRRAGNATLGFGAILAVTPHTIPARLRWRQDGMVAAAALTGLDIGYATQPAWNESDVHSFVEHARDGGDSPTGGAALAWLGHLYTLRRAVANGHSTALILEDDVDWDVAVKLQAVDVAKAIWNLSHPRHVLSWGRFVGQAVERDMDEELDDAPYGLGWDVLWLGHCGSAVPEDKNSIYRYNDSSLPPVTQSAVKEKGVRFVYQSGSPVCSFAYAVTRESAEKILRLATGNSVAFDVWLHFACERGQLKCFAVNPELFHQHEMAGAHDSLINGLDSGNPIEFEKTNNVWHSARCNVGSNSTVPISCPKQYDRVEEAHLEDRR</sequence>
<organism evidence="1 2">
    <name type="scientific">Phyllosticta citricarpa</name>
    <dbReference type="NCBI Taxonomy" id="55181"/>
    <lineage>
        <taxon>Eukaryota</taxon>
        <taxon>Fungi</taxon>
        <taxon>Dikarya</taxon>
        <taxon>Ascomycota</taxon>
        <taxon>Pezizomycotina</taxon>
        <taxon>Dothideomycetes</taxon>
        <taxon>Dothideomycetes incertae sedis</taxon>
        <taxon>Botryosphaeriales</taxon>
        <taxon>Phyllostictaceae</taxon>
        <taxon>Phyllosticta</taxon>
    </lineage>
</organism>
<evidence type="ECO:0000313" key="2">
    <source>
        <dbReference type="Proteomes" id="UP001365128"/>
    </source>
</evidence>
<evidence type="ECO:0008006" key="3">
    <source>
        <dbReference type="Google" id="ProtNLM"/>
    </source>
</evidence>
<proteinExistence type="predicted"/>